<evidence type="ECO:0000313" key="1">
    <source>
        <dbReference type="EMBL" id="KAI5656977.1"/>
    </source>
</evidence>
<protein>
    <submittedName>
        <fullName evidence="1">Uncharacterized protein</fullName>
    </submittedName>
</protein>
<evidence type="ECO:0000313" key="2">
    <source>
        <dbReference type="Proteomes" id="UP001060085"/>
    </source>
</evidence>
<comment type="caution">
    <text evidence="1">The sequence shown here is derived from an EMBL/GenBank/DDBJ whole genome shotgun (WGS) entry which is preliminary data.</text>
</comment>
<gene>
    <name evidence="1" type="ORF">M9H77_25770</name>
</gene>
<reference evidence="2" key="1">
    <citation type="journal article" date="2023" name="Nat. Plants">
        <title>Single-cell RNA sequencing provides a high-resolution roadmap for understanding the multicellular compartmentation of specialized metabolism.</title>
        <authorList>
            <person name="Sun S."/>
            <person name="Shen X."/>
            <person name="Li Y."/>
            <person name="Li Y."/>
            <person name="Wang S."/>
            <person name="Li R."/>
            <person name="Zhang H."/>
            <person name="Shen G."/>
            <person name="Guo B."/>
            <person name="Wei J."/>
            <person name="Xu J."/>
            <person name="St-Pierre B."/>
            <person name="Chen S."/>
            <person name="Sun C."/>
        </authorList>
    </citation>
    <scope>NUCLEOTIDE SEQUENCE [LARGE SCALE GENOMIC DNA]</scope>
</reference>
<accession>A0ACC0A949</accession>
<proteinExistence type="predicted"/>
<name>A0ACC0A949_CATRO</name>
<sequence length="498" mass="54858">MNGKASISKELNAKHTKILEGLLRMPENRECADCKTKGPRWASVNLGIFICMQCSGIHRGLGVHISKVRSATLDTWLPDQVAFIQSMGNKKSNSYWEAELPSNYNRVGIENFIRAKYVEKRWIPRDVNSKTSGTREERILENKLRYGTSDGNAKRSENLFGDRKIPPLLNNFQSVPTTQENRHSVRPKLAKQTSAKGAASVKDQEIYQKPEEVKERKPGSNTIPAVSATKAAQQVASGKPQEVHWVSGLEDTKANGRRPENHTVPAKPPSTANSATDLFKNMPTMEESKENDSKLSAANYHPTGGSQPTEAEQEVEKRVLSNVSENKSKLDSGIEELLRDFQWNAPQIDTTNLFDKSSMGLQISVQQQQIAVPGEQQPILMTTAPNPSGRPQSFTSNMHQAPFNSVHLAAQSWGRVGYQAPGIAKQMGNKPVNYSANAAYPNSSRFAMQQAAPVIGRSTTTSGLVRPFSSLTTPSIFPVPSGNTYDFSSLTDGMFAKR</sequence>
<dbReference type="Proteomes" id="UP001060085">
    <property type="component" value="Linkage Group LG06"/>
</dbReference>
<keyword evidence="2" id="KW-1185">Reference proteome</keyword>
<dbReference type="EMBL" id="CM044706">
    <property type="protein sequence ID" value="KAI5656977.1"/>
    <property type="molecule type" value="Genomic_DNA"/>
</dbReference>
<organism evidence="1 2">
    <name type="scientific">Catharanthus roseus</name>
    <name type="common">Madagascar periwinkle</name>
    <name type="synonym">Vinca rosea</name>
    <dbReference type="NCBI Taxonomy" id="4058"/>
    <lineage>
        <taxon>Eukaryota</taxon>
        <taxon>Viridiplantae</taxon>
        <taxon>Streptophyta</taxon>
        <taxon>Embryophyta</taxon>
        <taxon>Tracheophyta</taxon>
        <taxon>Spermatophyta</taxon>
        <taxon>Magnoliopsida</taxon>
        <taxon>eudicotyledons</taxon>
        <taxon>Gunneridae</taxon>
        <taxon>Pentapetalae</taxon>
        <taxon>asterids</taxon>
        <taxon>lamiids</taxon>
        <taxon>Gentianales</taxon>
        <taxon>Apocynaceae</taxon>
        <taxon>Rauvolfioideae</taxon>
        <taxon>Vinceae</taxon>
        <taxon>Catharanthinae</taxon>
        <taxon>Catharanthus</taxon>
    </lineage>
</organism>